<protein>
    <submittedName>
        <fullName evidence="4">TetR/AcrR family transcriptional regulator</fullName>
    </submittedName>
</protein>
<dbReference type="SUPFAM" id="SSF46689">
    <property type="entry name" value="Homeodomain-like"/>
    <property type="match status" value="1"/>
</dbReference>
<dbReference type="PANTHER" id="PTHR30055">
    <property type="entry name" value="HTH-TYPE TRANSCRIPTIONAL REGULATOR RUTR"/>
    <property type="match status" value="1"/>
</dbReference>
<evidence type="ECO:0000259" key="3">
    <source>
        <dbReference type="PROSITE" id="PS50977"/>
    </source>
</evidence>
<name>A0A2T3IWQ6_9GAMM</name>
<dbReference type="Proteomes" id="UP000241222">
    <property type="component" value="Unassembled WGS sequence"/>
</dbReference>
<dbReference type="PROSITE" id="PS50977">
    <property type="entry name" value="HTH_TETR_2"/>
    <property type="match status" value="1"/>
</dbReference>
<dbReference type="InterPro" id="IPR001647">
    <property type="entry name" value="HTH_TetR"/>
</dbReference>
<dbReference type="EMBL" id="PYMH01000007">
    <property type="protein sequence ID" value="PSU32899.1"/>
    <property type="molecule type" value="Genomic_DNA"/>
</dbReference>
<keyword evidence="5" id="KW-1185">Reference proteome</keyword>
<organism evidence="4 5">
    <name type="scientific">Photobacterium lutimaris</name>
    <dbReference type="NCBI Taxonomy" id="388278"/>
    <lineage>
        <taxon>Bacteria</taxon>
        <taxon>Pseudomonadati</taxon>
        <taxon>Pseudomonadota</taxon>
        <taxon>Gammaproteobacteria</taxon>
        <taxon>Vibrionales</taxon>
        <taxon>Vibrionaceae</taxon>
        <taxon>Photobacterium</taxon>
    </lineage>
</organism>
<dbReference type="PANTHER" id="PTHR30055:SF222">
    <property type="entry name" value="REGULATORY PROTEIN"/>
    <property type="match status" value="1"/>
</dbReference>
<evidence type="ECO:0000313" key="4">
    <source>
        <dbReference type="EMBL" id="PSU32899.1"/>
    </source>
</evidence>
<dbReference type="RefSeq" id="WP_107349694.1">
    <property type="nucleotide sequence ID" value="NZ_PYMH01000007.1"/>
</dbReference>
<feature type="domain" description="HTH tetR-type" evidence="3">
    <location>
        <begin position="1"/>
        <end position="60"/>
    </location>
</feature>
<accession>A0A2T3IWQ6</accession>
<reference evidence="4 5" key="1">
    <citation type="submission" date="2018-03" db="EMBL/GenBank/DDBJ databases">
        <title>Whole genome sequencing of Histamine producing bacteria.</title>
        <authorList>
            <person name="Butler K."/>
        </authorList>
    </citation>
    <scope>NUCLEOTIDE SEQUENCE [LARGE SCALE GENOMIC DNA]</scope>
    <source>
        <strain evidence="4 5">JCM 13586</strain>
    </source>
</reference>
<proteinExistence type="predicted"/>
<dbReference type="InterPro" id="IPR050109">
    <property type="entry name" value="HTH-type_TetR-like_transc_reg"/>
</dbReference>
<evidence type="ECO:0000313" key="5">
    <source>
        <dbReference type="Proteomes" id="UP000241222"/>
    </source>
</evidence>
<gene>
    <name evidence="4" type="ORF">C9I99_14930</name>
</gene>
<feature type="DNA-binding region" description="H-T-H motif" evidence="2">
    <location>
        <begin position="23"/>
        <end position="42"/>
    </location>
</feature>
<dbReference type="AlphaFoldDB" id="A0A2T3IWQ6"/>
<evidence type="ECO:0000256" key="2">
    <source>
        <dbReference type="PROSITE-ProRule" id="PRU00335"/>
    </source>
</evidence>
<dbReference type="PRINTS" id="PR00455">
    <property type="entry name" value="HTHTETR"/>
</dbReference>
<dbReference type="Pfam" id="PF00440">
    <property type="entry name" value="TetR_N"/>
    <property type="match status" value="1"/>
</dbReference>
<dbReference type="GO" id="GO:0003677">
    <property type="term" value="F:DNA binding"/>
    <property type="evidence" value="ECO:0007669"/>
    <property type="project" value="UniProtKB-UniRule"/>
</dbReference>
<comment type="caution">
    <text evidence="4">The sequence shown here is derived from an EMBL/GenBank/DDBJ whole genome shotgun (WGS) entry which is preliminary data.</text>
</comment>
<dbReference type="InterPro" id="IPR009057">
    <property type="entry name" value="Homeodomain-like_sf"/>
</dbReference>
<evidence type="ECO:0000256" key="1">
    <source>
        <dbReference type="ARBA" id="ARBA00023125"/>
    </source>
</evidence>
<dbReference type="Gene3D" id="1.10.357.10">
    <property type="entry name" value="Tetracycline Repressor, domain 2"/>
    <property type="match status" value="1"/>
</dbReference>
<dbReference type="OrthoDB" id="116240at2"/>
<keyword evidence="1 2" id="KW-0238">DNA-binding</keyword>
<sequence length="192" mass="21524">MKRQQLLDTALALFVTNGVQATSTASIAREAGVATGTLFHHFPCKQDLVDTLYLEAKQDLAQELSSPPETAGLQDQLQQLWSRALEWAISHPCQLKLMLQLNHDPAYPISRHQDLMLATMGFIGERVEQAQHQGLLAPLPMPLVLSFFRQHFLSTAQLFIEQPELGQQTQYQQGAFQILWQGLQPVGHKTEA</sequence>